<dbReference type="InterPro" id="IPR020583">
    <property type="entry name" value="Inositol_monoP_metal-BS"/>
</dbReference>
<organism evidence="9 10">
    <name type="scientific">Oryzihumus leptocrescens</name>
    <dbReference type="NCBI Taxonomy" id="297536"/>
    <lineage>
        <taxon>Bacteria</taxon>
        <taxon>Bacillati</taxon>
        <taxon>Actinomycetota</taxon>
        <taxon>Actinomycetes</taxon>
        <taxon>Micrococcales</taxon>
        <taxon>Intrasporangiaceae</taxon>
        <taxon>Oryzihumus</taxon>
    </lineage>
</organism>
<reference evidence="9 10" key="1">
    <citation type="submission" date="2019-06" db="EMBL/GenBank/DDBJ databases">
        <title>Sequencing the genomes of 1000 actinobacteria strains.</title>
        <authorList>
            <person name="Klenk H.-P."/>
        </authorList>
    </citation>
    <scope>NUCLEOTIDE SEQUENCE [LARGE SCALE GENOMIC DNA]</scope>
    <source>
        <strain evidence="9 10">DSM 18082</strain>
    </source>
</reference>
<dbReference type="Gene3D" id="3.40.190.80">
    <property type="match status" value="1"/>
</dbReference>
<evidence type="ECO:0000256" key="1">
    <source>
        <dbReference type="ARBA" id="ARBA00001033"/>
    </source>
</evidence>
<accession>A0A542ZJN2</accession>
<gene>
    <name evidence="9" type="ORF">FB474_1883</name>
</gene>
<dbReference type="SUPFAM" id="SSF56655">
    <property type="entry name" value="Carbohydrate phosphatase"/>
    <property type="match status" value="1"/>
</dbReference>
<dbReference type="Proteomes" id="UP000319514">
    <property type="component" value="Unassembled WGS sequence"/>
</dbReference>
<evidence type="ECO:0000256" key="4">
    <source>
        <dbReference type="ARBA" id="ARBA00022723"/>
    </source>
</evidence>
<dbReference type="GO" id="GO:0046854">
    <property type="term" value="P:phosphatidylinositol phosphate biosynthetic process"/>
    <property type="evidence" value="ECO:0007669"/>
    <property type="project" value="InterPro"/>
</dbReference>
<dbReference type="InterPro" id="IPR000760">
    <property type="entry name" value="Inositol_monophosphatase-like"/>
</dbReference>
<feature type="binding site" evidence="7">
    <location>
        <position position="239"/>
    </location>
    <ligand>
        <name>Mg(2+)</name>
        <dbReference type="ChEBI" id="CHEBI:18420"/>
        <label>1</label>
        <note>catalytic</note>
    </ligand>
</feature>
<name>A0A542ZJN2_9MICO</name>
<evidence type="ECO:0000313" key="10">
    <source>
        <dbReference type="Proteomes" id="UP000319514"/>
    </source>
</evidence>
<evidence type="ECO:0000256" key="3">
    <source>
        <dbReference type="ARBA" id="ARBA00009759"/>
    </source>
</evidence>
<dbReference type="CDD" id="cd01639">
    <property type="entry name" value="IMPase"/>
    <property type="match status" value="1"/>
</dbReference>
<dbReference type="EC" id="3.1.3.25" evidence="8"/>
<feature type="binding site" evidence="7">
    <location>
        <position position="103"/>
    </location>
    <ligand>
        <name>Mg(2+)</name>
        <dbReference type="ChEBI" id="CHEBI:18420"/>
        <label>1</label>
        <note>catalytic</note>
    </ligand>
</feature>
<comment type="catalytic activity">
    <reaction evidence="1 8">
        <text>a myo-inositol phosphate + H2O = myo-inositol + phosphate</text>
        <dbReference type="Rhea" id="RHEA:24056"/>
        <dbReference type="ChEBI" id="CHEBI:15377"/>
        <dbReference type="ChEBI" id="CHEBI:17268"/>
        <dbReference type="ChEBI" id="CHEBI:43474"/>
        <dbReference type="ChEBI" id="CHEBI:84139"/>
        <dbReference type="EC" id="3.1.3.25"/>
    </reaction>
</comment>
<dbReference type="PROSITE" id="PS00630">
    <property type="entry name" value="IMP_2"/>
    <property type="match status" value="1"/>
</dbReference>
<dbReference type="GO" id="GO:0006020">
    <property type="term" value="P:inositol metabolic process"/>
    <property type="evidence" value="ECO:0007669"/>
    <property type="project" value="TreeGrafter"/>
</dbReference>
<dbReference type="PRINTS" id="PR00377">
    <property type="entry name" value="IMPHPHTASES"/>
</dbReference>
<evidence type="ECO:0000256" key="7">
    <source>
        <dbReference type="PIRSR" id="PIRSR600760-2"/>
    </source>
</evidence>
<comment type="caution">
    <text evidence="9">The sequence shown here is derived from an EMBL/GenBank/DDBJ whole genome shotgun (WGS) entry which is preliminary data.</text>
</comment>
<keyword evidence="6 7" id="KW-0460">Magnesium</keyword>
<dbReference type="RefSeq" id="WP_246092111.1">
    <property type="nucleotide sequence ID" value="NZ_BAAAKX010000021.1"/>
</dbReference>
<evidence type="ECO:0000256" key="2">
    <source>
        <dbReference type="ARBA" id="ARBA00001946"/>
    </source>
</evidence>
<dbReference type="InterPro" id="IPR033942">
    <property type="entry name" value="IMPase"/>
</dbReference>
<dbReference type="InterPro" id="IPR020550">
    <property type="entry name" value="Inositol_monophosphatase_CS"/>
</dbReference>
<dbReference type="PROSITE" id="PS00629">
    <property type="entry name" value="IMP_1"/>
    <property type="match status" value="1"/>
</dbReference>
<dbReference type="GO" id="GO:0008934">
    <property type="term" value="F:inositol monophosphate 1-phosphatase activity"/>
    <property type="evidence" value="ECO:0007669"/>
    <property type="project" value="InterPro"/>
</dbReference>
<feature type="binding site" evidence="7">
    <location>
        <position position="100"/>
    </location>
    <ligand>
        <name>Mg(2+)</name>
        <dbReference type="ChEBI" id="CHEBI:18420"/>
        <label>1</label>
        <note>catalytic</note>
    </ligand>
</feature>
<keyword evidence="5 8" id="KW-0378">Hydrolase</keyword>
<dbReference type="GO" id="GO:0046872">
    <property type="term" value="F:metal ion binding"/>
    <property type="evidence" value="ECO:0007669"/>
    <property type="project" value="UniProtKB-KW"/>
</dbReference>
<comment type="cofactor">
    <cofactor evidence="2 7 8">
        <name>Mg(2+)</name>
        <dbReference type="ChEBI" id="CHEBI:18420"/>
    </cofactor>
</comment>
<dbReference type="Pfam" id="PF00459">
    <property type="entry name" value="Inositol_P"/>
    <property type="match status" value="1"/>
</dbReference>
<proteinExistence type="inferred from homology"/>
<dbReference type="PANTHER" id="PTHR20854:SF4">
    <property type="entry name" value="INOSITOL-1-MONOPHOSPHATASE-RELATED"/>
    <property type="match status" value="1"/>
</dbReference>
<evidence type="ECO:0000256" key="6">
    <source>
        <dbReference type="ARBA" id="ARBA00022842"/>
    </source>
</evidence>
<dbReference type="EMBL" id="VFOQ01000001">
    <property type="protein sequence ID" value="TQL60488.1"/>
    <property type="molecule type" value="Genomic_DNA"/>
</dbReference>
<keyword evidence="4 7" id="KW-0479">Metal-binding</keyword>
<dbReference type="AlphaFoldDB" id="A0A542ZJN2"/>
<evidence type="ECO:0000256" key="5">
    <source>
        <dbReference type="ARBA" id="ARBA00022801"/>
    </source>
</evidence>
<keyword evidence="10" id="KW-1185">Reference proteome</keyword>
<evidence type="ECO:0000313" key="9">
    <source>
        <dbReference type="EMBL" id="TQL60488.1"/>
    </source>
</evidence>
<dbReference type="GO" id="GO:0007165">
    <property type="term" value="P:signal transduction"/>
    <property type="evidence" value="ECO:0007669"/>
    <property type="project" value="TreeGrafter"/>
</dbReference>
<comment type="similarity">
    <text evidence="3 8">Belongs to the inositol monophosphatase superfamily.</text>
</comment>
<feature type="binding site" evidence="7">
    <location>
        <position position="84"/>
    </location>
    <ligand>
        <name>Mg(2+)</name>
        <dbReference type="ChEBI" id="CHEBI:18420"/>
        <label>1</label>
        <note>catalytic</note>
    </ligand>
</feature>
<evidence type="ECO:0000256" key="8">
    <source>
        <dbReference type="RuleBase" id="RU364068"/>
    </source>
</evidence>
<sequence length="290" mass="29897">MAGATLPEMPELPEGLDLAALERLAVDTAHEAGRFIVDERPGGLGVAQTKSSATDVVTVMDQGCEKLLRALLGAARPDDAILGEEDGATDGTSGITWVVDPIDGTVNYLYEIPAYCVSVGAVVGDPTRPGHWRPVAGAVYNPVSGEMFHARLGGGAHLVDAAGQRRRLRAGEVGTLGQALVATGFGYRAEVRRAQAAVLAELIPHIRDIRRAGSAALDLCAVAAGRVDAYYERGLNPWDLAAGWLVATEAGAVVSGLPGRPPAKELVVAAGAPLAAALGARLADLMTVAD</sequence>
<feature type="binding site" evidence="7">
    <location>
        <position position="102"/>
    </location>
    <ligand>
        <name>Mg(2+)</name>
        <dbReference type="ChEBI" id="CHEBI:18420"/>
        <label>1</label>
        <note>catalytic</note>
    </ligand>
</feature>
<protein>
    <recommendedName>
        <fullName evidence="8">Inositol-1-monophosphatase</fullName>
        <ecNumber evidence="8">3.1.3.25</ecNumber>
    </recommendedName>
</protein>
<dbReference type="Gene3D" id="3.30.540.10">
    <property type="entry name" value="Fructose-1,6-Bisphosphatase, subunit A, domain 1"/>
    <property type="match status" value="1"/>
</dbReference>
<dbReference type="PANTHER" id="PTHR20854">
    <property type="entry name" value="INOSITOL MONOPHOSPHATASE"/>
    <property type="match status" value="1"/>
</dbReference>